<protein>
    <submittedName>
        <fullName evidence="1">Uncharacterized protein YyaL (SSP411 family)</fullName>
    </submittedName>
</protein>
<name>A0A7W7YIJ5_9BACT</name>
<evidence type="ECO:0000313" key="2">
    <source>
        <dbReference type="Proteomes" id="UP000534294"/>
    </source>
</evidence>
<gene>
    <name evidence="1" type="ORF">HNQ64_000921</name>
</gene>
<dbReference type="RefSeq" id="WP_184205780.1">
    <property type="nucleotide sequence ID" value="NZ_JACHIF010000001.1"/>
</dbReference>
<sequence>MLKKSVRFIYRRSARWLVPGPALREALRDSIQGLFSDPGNQRAIDACLDWILEAQRNSASQDGGVARHYSFIKGWSASYPETTGYIIPTVMEHARRKNCPHLYEAAKKMMDWLLSIQMPNGAFRGSHMHAEVIAPVVFDTGQILQGLAAAATTFGEPYLSAMKRTSQWLMEVQDPDGAWRHPNPFAAPGDHVWETHVAWGLLEASRVSGDASFGEAGLRNIRWAVSRQLENGWYQDCGLGNDHTSPLTHTLAYTLRGIVEGYRFSSDPALLKAAIQTADGLLSALSPEGSLPGMLNAQWKPTVSWVCLTGLSQTAICWFMLYQFTKQEKYLVAARRANQFVRRTLHLEGPSMLRGGVKGSFPVNGDYCRFQLINWACKFLIDACTMEEDMKGLTPSPSKT</sequence>
<comment type="caution">
    <text evidence="1">The sequence shown here is derived from an EMBL/GenBank/DDBJ whole genome shotgun (WGS) entry which is preliminary data.</text>
</comment>
<keyword evidence="2" id="KW-1185">Reference proteome</keyword>
<reference evidence="1 2" key="1">
    <citation type="submission" date="2020-08" db="EMBL/GenBank/DDBJ databases">
        <title>Genomic Encyclopedia of Type Strains, Phase IV (KMG-IV): sequencing the most valuable type-strain genomes for metagenomic binning, comparative biology and taxonomic classification.</title>
        <authorList>
            <person name="Goeker M."/>
        </authorList>
    </citation>
    <scope>NUCLEOTIDE SEQUENCE [LARGE SCALE GENOMIC DNA]</scope>
    <source>
        <strain evidence="1 2">DSM 12251</strain>
    </source>
</reference>
<dbReference type="EMBL" id="JACHIF010000001">
    <property type="protein sequence ID" value="MBB5036687.1"/>
    <property type="molecule type" value="Genomic_DNA"/>
</dbReference>
<organism evidence="1 2">
    <name type="scientific">Prosthecobacter dejongeii</name>
    <dbReference type="NCBI Taxonomy" id="48465"/>
    <lineage>
        <taxon>Bacteria</taxon>
        <taxon>Pseudomonadati</taxon>
        <taxon>Verrucomicrobiota</taxon>
        <taxon>Verrucomicrobiia</taxon>
        <taxon>Verrucomicrobiales</taxon>
        <taxon>Verrucomicrobiaceae</taxon>
        <taxon>Prosthecobacter</taxon>
    </lineage>
</organism>
<dbReference type="AlphaFoldDB" id="A0A7W7YIJ5"/>
<dbReference type="Proteomes" id="UP000534294">
    <property type="component" value="Unassembled WGS sequence"/>
</dbReference>
<dbReference type="Gene3D" id="1.50.10.20">
    <property type="match status" value="1"/>
</dbReference>
<dbReference type="SUPFAM" id="SSF48208">
    <property type="entry name" value="Six-hairpin glycosidases"/>
    <property type="match status" value="1"/>
</dbReference>
<proteinExistence type="predicted"/>
<evidence type="ECO:0000313" key="1">
    <source>
        <dbReference type="EMBL" id="MBB5036687.1"/>
    </source>
</evidence>
<dbReference type="InterPro" id="IPR008928">
    <property type="entry name" value="6-hairpin_glycosidase_sf"/>
</dbReference>
<dbReference type="GO" id="GO:0005975">
    <property type="term" value="P:carbohydrate metabolic process"/>
    <property type="evidence" value="ECO:0007669"/>
    <property type="project" value="InterPro"/>
</dbReference>
<accession>A0A7W7YIJ5</accession>